<name>A0AA92T064_9BACT</name>
<keyword evidence="2" id="KW-1277">Toxin-antitoxin system</keyword>
<organism evidence="8 10">
    <name type="scientific">Segatella copri</name>
    <dbReference type="NCBI Taxonomy" id="165179"/>
    <lineage>
        <taxon>Bacteria</taxon>
        <taxon>Pseudomonadati</taxon>
        <taxon>Bacteroidota</taxon>
        <taxon>Bacteroidia</taxon>
        <taxon>Bacteroidales</taxon>
        <taxon>Prevotellaceae</taxon>
        <taxon>Segatella</taxon>
    </lineage>
</organism>
<evidence type="ECO:0000313" key="8">
    <source>
        <dbReference type="EMBL" id="RGL63601.1"/>
    </source>
</evidence>
<accession>A0AA92T064</accession>
<keyword evidence="3" id="KW-0540">Nuclease</keyword>
<dbReference type="Gene3D" id="3.30.920.30">
    <property type="entry name" value="Hypothetical protein"/>
    <property type="match status" value="1"/>
</dbReference>
<keyword evidence="7" id="KW-0346">Stress response</keyword>
<comment type="similarity">
    <text evidence="1">Belongs to the HicA mRNA interferase family.</text>
</comment>
<dbReference type="SUPFAM" id="SSF54786">
    <property type="entry name" value="YcfA/nrd intein domain"/>
    <property type="match status" value="1"/>
</dbReference>
<evidence type="ECO:0000256" key="5">
    <source>
        <dbReference type="ARBA" id="ARBA00022801"/>
    </source>
</evidence>
<dbReference type="AlphaFoldDB" id="A0AA92T064"/>
<evidence type="ECO:0000256" key="7">
    <source>
        <dbReference type="ARBA" id="ARBA00023016"/>
    </source>
</evidence>
<keyword evidence="6" id="KW-0694">RNA-binding</keyword>
<dbReference type="EMBL" id="QROP01000035">
    <property type="protein sequence ID" value="RHL35286.1"/>
    <property type="molecule type" value="Genomic_DNA"/>
</dbReference>
<evidence type="ECO:0000256" key="6">
    <source>
        <dbReference type="ARBA" id="ARBA00022884"/>
    </source>
</evidence>
<dbReference type="RefSeq" id="WP_117692370.1">
    <property type="nucleotide sequence ID" value="NZ_QROP01000035.1"/>
</dbReference>
<sequence>MKYRELYKELRKAGCLLLRHGCRHDIWQNPANGQCSAVPRHGTEEVPKGTLKSIYQRLGL</sequence>
<protein>
    <submittedName>
        <fullName evidence="8">Type II toxin-antitoxin system HicA family toxin</fullName>
    </submittedName>
</protein>
<dbReference type="Proteomes" id="UP000261187">
    <property type="component" value="Unassembled WGS sequence"/>
</dbReference>
<dbReference type="GO" id="GO:0004519">
    <property type="term" value="F:endonuclease activity"/>
    <property type="evidence" value="ECO:0007669"/>
    <property type="project" value="UniProtKB-KW"/>
</dbReference>
<dbReference type="Pfam" id="PF07927">
    <property type="entry name" value="HicA_toxin"/>
    <property type="match status" value="1"/>
</dbReference>
<dbReference type="InterPro" id="IPR038570">
    <property type="entry name" value="HicA_sf"/>
</dbReference>
<reference evidence="10 11" key="1">
    <citation type="submission" date="2018-08" db="EMBL/GenBank/DDBJ databases">
        <title>A genome reference for cultivated species of the human gut microbiota.</title>
        <authorList>
            <person name="Zou Y."/>
            <person name="Xue W."/>
            <person name="Luo G."/>
        </authorList>
    </citation>
    <scope>NUCLEOTIDE SEQUENCE [LARGE SCALE GENOMIC DNA]</scope>
    <source>
        <strain evidence="9 11">AF38-11</strain>
        <strain evidence="8 10">TF06-40</strain>
    </source>
</reference>
<comment type="caution">
    <text evidence="8">The sequence shown here is derived from an EMBL/GenBank/DDBJ whole genome shotgun (WGS) entry which is preliminary data.</text>
</comment>
<evidence type="ECO:0000256" key="1">
    <source>
        <dbReference type="ARBA" id="ARBA00006620"/>
    </source>
</evidence>
<gene>
    <name evidence="9" type="ORF">DW026_11760</name>
    <name evidence="8" type="ORF">DXC61_02920</name>
</gene>
<dbReference type="EMBL" id="QSSA01000004">
    <property type="protein sequence ID" value="RGL63601.1"/>
    <property type="molecule type" value="Genomic_DNA"/>
</dbReference>
<dbReference type="Proteomes" id="UP000283672">
    <property type="component" value="Unassembled WGS sequence"/>
</dbReference>
<dbReference type="GO" id="GO:0003729">
    <property type="term" value="F:mRNA binding"/>
    <property type="evidence" value="ECO:0007669"/>
    <property type="project" value="InterPro"/>
</dbReference>
<proteinExistence type="inferred from homology"/>
<dbReference type="InterPro" id="IPR012933">
    <property type="entry name" value="HicA_mRNA_interferase"/>
</dbReference>
<keyword evidence="4" id="KW-0255">Endonuclease</keyword>
<evidence type="ECO:0000256" key="2">
    <source>
        <dbReference type="ARBA" id="ARBA00022649"/>
    </source>
</evidence>
<evidence type="ECO:0000313" key="11">
    <source>
        <dbReference type="Proteomes" id="UP000283672"/>
    </source>
</evidence>
<evidence type="ECO:0000256" key="4">
    <source>
        <dbReference type="ARBA" id="ARBA00022759"/>
    </source>
</evidence>
<dbReference type="GO" id="GO:0016787">
    <property type="term" value="F:hydrolase activity"/>
    <property type="evidence" value="ECO:0007669"/>
    <property type="project" value="UniProtKB-KW"/>
</dbReference>
<evidence type="ECO:0000256" key="3">
    <source>
        <dbReference type="ARBA" id="ARBA00022722"/>
    </source>
</evidence>
<evidence type="ECO:0000313" key="9">
    <source>
        <dbReference type="EMBL" id="RHL35286.1"/>
    </source>
</evidence>
<keyword evidence="5" id="KW-0378">Hydrolase</keyword>
<evidence type="ECO:0000313" key="10">
    <source>
        <dbReference type="Proteomes" id="UP000261187"/>
    </source>
</evidence>